<keyword evidence="1" id="KW-0472">Membrane</keyword>
<comment type="caution">
    <text evidence="2">The sequence shown here is derived from an EMBL/GenBank/DDBJ whole genome shotgun (WGS) entry which is preliminary data.</text>
</comment>
<gene>
    <name evidence="2" type="ORF">E3U55_05995</name>
</gene>
<feature type="transmembrane region" description="Helical" evidence="1">
    <location>
        <begin position="20"/>
        <end position="40"/>
    </location>
</feature>
<feature type="transmembrane region" description="Helical" evidence="1">
    <location>
        <begin position="104"/>
        <end position="132"/>
    </location>
</feature>
<keyword evidence="1" id="KW-0812">Transmembrane</keyword>
<feature type="transmembrane region" description="Helical" evidence="1">
    <location>
        <begin position="152"/>
        <end position="174"/>
    </location>
</feature>
<proteinExistence type="predicted"/>
<name>A0A4Y8IMW6_9BACI</name>
<dbReference type="RefSeq" id="WP_134339495.1">
    <property type="nucleotide sequence ID" value="NZ_SOPW01000005.1"/>
</dbReference>
<keyword evidence="3" id="KW-1185">Reference proteome</keyword>
<dbReference type="EMBL" id="SOPW01000005">
    <property type="protein sequence ID" value="TFB22785.1"/>
    <property type="molecule type" value="Genomic_DNA"/>
</dbReference>
<accession>A0A4Y8IMW6</accession>
<feature type="transmembrane region" description="Helical" evidence="1">
    <location>
        <begin position="213"/>
        <end position="235"/>
    </location>
</feature>
<feature type="transmembrane region" description="Helical" evidence="1">
    <location>
        <begin position="60"/>
        <end position="83"/>
    </location>
</feature>
<reference evidence="2 3" key="1">
    <citation type="submission" date="2019-03" db="EMBL/GenBank/DDBJ databases">
        <authorList>
            <person name="He R.-H."/>
        </authorList>
    </citation>
    <scope>NUCLEOTIDE SEQUENCE [LARGE SCALE GENOMIC DNA]</scope>
    <source>
        <strain evidence="3">SH 714</strain>
    </source>
</reference>
<evidence type="ECO:0000313" key="2">
    <source>
        <dbReference type="EMBL" id="TFB22785.1"/>
    </source>
</evidence>
<sequence>MSFNQPSVSSAVKNQYLYKLKGYSSVFVALMTVQIIAMFFGVLGGVGQYGTSNGSMYLDLYYVSGDLIFAFTCIWAFVIAFTMDSKTNRQAMQVFVTNQLTRHLANGIYLVTLSIIGAITVLLGGFFIKSIVMILNGPESTFIFVGYTIGDFFIGLATTSLYLLLCSAVGYFAGKIASMGLVAKLVLIIGFLSVLFYNGLIERISEFFIMEDVFSIFILKVLVTSLVAYVMAIWLSKQLEVIK</sequence>
<evidence type="ECO:0000313" key="3">
    <source>
        <dbReference type="Proteomes" id="UP000297975"/>
    </source>
</evidence>
<feature type="transmembrane region" description="Helical" evidence="1">
    <location>
        <begin position="181"/>
        <end position="201"/>
    </location>
</feature>
<organism evidence="2 3">
    <name type="scientific">Filobacillus milosensis</name>
    <dbReference type="NCBI Taxonomy" id="94137"/>
    <lineage>
        <taxon>Bacteria</taxon>
        <taxon>Bacillati</taxon>
        <taxon>Bacillota</taxon>
        <taxon>Bacilli</taxon>
        <taxon>Bacillales</taxon>
        <taxon>Bacillaceae</taxon>
        <taxon>Filobacillus</taxon>
    </lineage>
</organism>
<evidence type="ECO:0008006" key="4">
    <source>
        <dbReference type="Google" id="ProtNLM"/>
    </source>
</evidence>
<protein>
    <recommendedName>
        <fullName evidence="4">ABC transporter permease</fullName>
    </recommendedName>
</protein>
<dbReference type="Proteomes" id="UP000297975">
    <property type="component" value="Unassembled WGS sequence"/>
</dbReference>
<evidence type="ECO:0000256" key="1">
    <source>
        <dbReference type="SAM" id="Phobius"/>
    </source>
</evidence>
<keyword evidence="1" id="KW-1133">Transmembrane helix</keyword>
<dbReference type="OrthoDB" id="1795989at2"/>
<dbReference type="AlphaFoldDB" id="A0A4Y8IMW6"/>